<sequence>MSRKRILSKALGITGASLAGIALGVGANAALAAAASAPRVVDEYRSVSADADYDLKILSESMTFEDSLPEELPISEIAGGLDGDSARLLEVGEESKSYALKNDVGELCIVVFIPGEDWISGTACTDPETFAKKGLGLIVEAPLEGISEEKYLVPDAMREKVVESRHVALSDTGNLISIESSITSSEKLELPVEVLR</sequence>
<dbReference type="RefSeq" id="WP_221858386.1">
    <property type="nucleotide sequence ID" value="NZ_BAAAYV010000025.1"/>
</dbReference>
<feature type="signal peptide" evidence="1">
    <location>
        <begin position="1"/>
        <end position="32"/>
    </location>
</feature>
<evidence type="ECO:0000256" key="1">
    <source>
        <dbReference type="SAM" id="SignalP"/>
    </source>
</evidence>
<keyword evidence="3" id="KW-1185">Reference proteome</keyword>
<reference evidence="3" key="1">
    <citation type="journal article" date="2019" name="Int. J. Syst. Evol. Microbiol.">
        <title>The Global Catalogue of Microorganisms (GCM) 10K type strain sequencing project: providing services to taxonomists for standard genome sequencing and annotation.</title>
        <authorList>
            <consortium name="The Broad Institute Genomics Platform"/>
            <consortium name="The Broad Institute Genome Sequencing Center for Infectious Disease"/>
            <person name="Wu L."/>
            <person name="Ma J."/>
        </authorList>
    </citation>
    <scope>NUCLEOTIDE SEQUENCE [LARGE SCALE GENOMIC DNA]</scope>
    <source>
        <strain evidence="3">JCM 16546</strain>
    </source>
</reference>
<organism evidence="2 3">
    <name type="scientific">Microbacterium marinilacus</name>
    <dbReference type="NCBI Taxonomy" id="415209"/>
    <lineage>
        <taxon>Bacteria</taxon>
        <taxon>Bacillati</taxon>
        <taxon>Actinomycetota</taxon>
        <taxon>Actinomycetes</taxon>
        <taxon>Micrococcales</taxon>
        <taxon>Microbacteriaceae</taxon>
        <taxon>Microbacterium</taxon>
    </lineage>
</organism>
<gene>
    <name evidence="2" type="ORF">GCM10022202_31650</name>
</gene>
<comment type="caution">
    <text evidence="2">The sequence shown here is derived from an EMBL/GenBank/DDBJ whole genome shotgun (WGS) entry which is preliminary data.</text>
</comment>
<proteinExistence type="predicted"/>
<keyword evidence="1" id="KW-0732">Signal</keyword>
<accession>A0ABP7BRH0</accession>
<evidence type="ECO:0000313" key="2">
    <source>
        <dbReference type="EMBL" id="GAA3667309.1"/>
    </source>
</evidence>
<dbReference type="Proteomes" id="UP001410795">
    <property type="component" value="Unassembled WGS sequence"/>
</dbReference>
<protein>
    <submittedName>
        <fullName evidence="2">Uncharacterized protein</fullName>
    </submittedName>
</protein>
<feature type="chain" id="PRO_5045707030" evidence="1">
    <location>
        <begin position="33"/>
        <end position="196"/>
    </location>
</feature>
<evidence type="ECO:0000313" key="3">
    <source>
        <dbReference type="Proteomes" id="UP001410795"/>
    </source>
</evidence>
<name>A0ABP7BRH0_9MICO</name>
<dbReference type="EMBL" id="BAAAYV010000025">
    <property type="protein sequence ID" value="GAA3667309.1"/>
    <property type="molecule type" value="Genomic_DNA"/>
</dbReference>